<keyword evidence="1" id="KW-0812">Transmembrane</keyword>
<evidence type="ECO:0000256" key="1">
    <source>
        <dbReference type="SAM" id="Phobius"/>
    </source>
</evidence>
<reference evidence="2 3" key="1">
    <citation type="journal article" date="2017" name="Int. J. Syst. Evol. Microbiol.">
        <title>Jeotgalibaca porci sp. nov. and Jeotgalibaca arthritidis sp. nov., isolated from pigs, and emended description of the genus Jeotgalibaca.</title>
        <authorList>
            <person name="Zamora L."/>
            <person name="Perez-Sancho M."/>
            <person name="Dominguez L."/>
            <person name="Fernandez-Garayzabal J.F."/>
            <person name="Vela A.I."/>
        </authorList>
    </citation>
    <scope>NUCLEOTIDE SEQUENCE [LARGE SCALE GENOMIC DNA]</scope>
    <source>
        <strain evidence="2 3">CCUG 69148</strain>
    </source>
</reference>
<sequence length="46" mass="5279">MLINTEHLIEAFKILLFGWAGIFLVLFILYGVSLLLLKAFPVKEDE</sequence>
<dbReference type="Proteomes" id="UP000501830">
    <property type="component" value="Chromosome"/>
</dbReference>
<keyword evidence="3" id="KW-1185">Reference proteome</keyword>
<accession>A0A6G7WFE0</accession>
<dbReference type="RefSeq" id="WP_166062015.1">
    <property type="nucleotide sequence ID" value="NZ_CP049889.1"/>
</dbReference>
<gene>
    <name evidence="2" type="ORF">G7058_02245</name>
</gene>
<dbReference type="AlphaFoldDB" id="A0A6G7WFE0"/>
<dbReference type="NCBIfam" id="NF040909">
    <property type="entry name" value="OadG_rel_small"/>
    <property type="match status" value="1"/>
</dbReference>
<name>A0A6G7WFE0_9LACT</name>
<keyword evidence="1" id="KW-0472">Membrane</keyword>
<keyword evidence="1" id="KW-1133">Transmembrane helix</keyword>
<organism evidence="2 3">
    <name type="scientific">Jeotgalibaca porci</name>
    <dbReference type="NCBI Taxonomy" id="1868793"/>
    <lineage>
        <taxon>Bacteria</taxon>
        <taxon>Bacillati</taxon>
        <taxon>Bacillota</taxon>
        <taxon>Bacilli</taxon>
        <taxon>Lactobacillales</taxon>
        <taxon>Carnobacteriaceae</taxon>
        <taxon>Jeotgalibaca</taxon>
    </lineage>
</organism>
<feature type="transmembrane region" description="Helical" evidence="1">
    <location>
        <begin position="14"/>
        <end position="37"/>
    </location>
</feature>
<dbReference type="GeneID" id="94552081"/>
<proteinExistence type="predicted"/>
<dbReference type="EMBL" id="CP049889">
    <property type="protein sequence ID" value="QIK50973.1"/>
    <property type="molecule type" value="Genomic_DNA"/>
</dbReference>
<evidence type="ECO:0000313" key="3">
    <source>
        <dbReference type="Proteomes" id="UP000501830"/>
    </source>
</evidence>
<protein>
    <submittedName>
        <fullName evidence="2">Uncharacterized protein</fullName>
    </submittedName>
</protein>
<dbReference type="KEGG" id="jpo:G7058_02245"/>
<evidence type="ECO:0000313" key="2">
    <source>
        <dbReference type="EMBL" id="QIK50973.1"/>
    </source>
</evidence>